<keyword evidence="2" id="KW-1185">Reference proteome</keyword>
<organism evidence="1 2">
    <name type="scientific">Undibacterium curvum</name>
    <dbReference type="NCBI Taxonomy" id="2762294"/>
    <lineage>
        <taxon>Bacteria</taxon>
        <taxon>Pseudomonadati</taxon>
        <taxon>Pseudomonadota</taxon>
        <taxon>Betaproteobacteria</taxon>
        <taxon>Burkholderiales</taxon>
        <taxon>Oxalobacteraceae</taxon>
        <taxon>Undibacterium</taxon>
    </lineage>
</organism>
<reference evidence="1 2" key="1">
    <citation type="submission" date="2020-08" db="EMBL/GenBank/DDBJ databases">
        <title>Novel species isolated from subtropical streams in China.</title>
        <authorList>
            <person name="Lu H."/>
        </authorList>
    </citation>
    <scope>NUCLEOTIDE SEQUENCE [LARGE SCALE GENOMIC DNA]</scope>
    <source>
        <strain evidence="1 2">CY22W</strain>
    </source>
</reference>
<accession>A0ABR7A2E6</accession>
<sequence>MSNTLRNFRKKSEIFGTTNNSGFCAICGNYGKLTADHVPPVGCLKISGAIKDVIFRNFLSEDRDQRRPPIIQGGVKFNTVCTNCNSDLLGRRYDPSLNNFAANMLEALRLRQNPGVSPVFKLSLESHKIARSVIGHILAAHSVEHTKNKLAPIGASESLRKYLLDSTLGFPKEWRLYCWPYLGKNQVIHRHVAMTDFSVNSDDKVLYGHILKFFPLGFWFVHNQPAVYNLYLPEITPSSNCELDTSDDLIFDTRNIPSRFFPENPVGNQAFLLCDDQCSVASPR</sequence>
<dbReference type="RefSeq" id="WP_186902850.1">
    <property type="nucleotide sequence ID" value="NZ_JACOGD010000002.1"/>
</dbReference>
<evidence type="ECO:0008006" key="3">
    <source>
        <dbReference type="Google" id="ProtNLM"/>
    </source>
</evidence>
<proteinExistence type="predicted"/>
<protein>
    <recommendedName>
        <fullName evidence="3">HNH endonuclease</fullName>
    </recommendedName>
</protein>
<evidence type="ECO:0000313" key="1">
    <source>
        <dbReference type="EMBL" id="MBC3931067.1"/>
    </source>
</evidence>
<dbReference type="Proteomes" id="UP000654304">
    <property type="component" value="Unassembled WGS sequence"/>
</dbReference>
<evidence type="ECO:0000313" key="2">
    <source>
        <dbReference type="Proteomes" id="UP000654304"/>
    </source>
</evidence>
<dbReference type="EMBL" id="JACOGD010000002">
    <property type="protein sequence ID" value="MBC3931067.1"/>
    <property type="molecule type" value="Genomic_DNA"/>
</dbReference>
<name>A0ABR7A2E6_9BURK</name>
<gene>
    <name evidence="1" type="ORF">H8K43_05225</name>
</gene>
<comment type="caution">
    <text evidence="1">The sequence shown here is derived from an EMBL/GenBank/DDBJ whole genome shotgun (WGS) entry which is preliminary data.</text>
</comment>